<dbReference type="EMBL" id="JEMT01028882">
    <property type="protein sequence ID" value="EXX53471.1"/>
    <property type="molecule type" value="Genomic_DNA"/>
</dbReference>
<dbReference type="Proteomes" id="UP000022910">
    <property type="component" value="Unassembled WGS sequence"/>
</dbReference>
<comment type="caution">
    <text evidence="2">The sequence shown here is derived from an EMBL/GenBank/DDBJ whole genome shotgun (WGS) entry which is preliminary data.</text>
</comment>
<gene>
    <name evidence="2" type="ORF">RirG_243560</name>
</gene>
<keyword evidence="1" id="KW-0812">Transmembrane</keyword>
<sequence>MVQNTNSSTQIHHDTTSITTQKIQLPDIPTNSHNLLLGLSALTFFTSLTGSALYARRKASEYLRDSTTLSPTTTSSSQLNSAFRFSLQAFAVGSILCVSASGLIAFGVGKMLGVRNLYEFHKKMEELIPTHTSGLRKSVRNSQDIDQQQEWKIFEQEWIEERNKYLAEREEKKAKWKNKKWWRD</sequence>
<name>A0A015K213_RHIIW</name>
<keyword evidence="3" id="KW-1185">Reference proteome</keyword>
<reference evidence="2 3" key="1">
    <citation type="submission" date="2014-02" db="EMBL/GenBank/DDBJ databases">
        <title>Single nucleus genome sequencing reveals high similarity among nuclei of an endomycorrhizal fungus.</title>
        <authorList>
            <person name="Lin K."/>
            <person name="Geurts R."/>
            <person name="Zhang Z."/>
            <person name="Limpens E."/>
            <person name="Saunders D.G."/>
            <person name="Mu D."/>
            <person name="Pang E."/>
            <person name="Cao H."/>
            <person name="Cha H."/>
            <person name="Lin T."/>
            <person name="Zhou Q."/>
            <person name="Shang Y."/>
            <person name="Li Y."/>
            <person name="Ivanov S."/>
            <person name="Sharma T."/>
            <person name="Velzen R.V."/>
            <person name="Ruijter N.D."/>
            <person name="Aanen D.K."/>
            <person name="Win J."/>
            <person name="Kamoun S."/>
            <person name="Bisseling T."/>
            <person name="Huang S."/>
        </authorList>
    </citation>
    <scope>NUCLEOTIDE SEQUENCE [LARGE SCALE GENOMIC DNA]</scope>
    <source>
        <strain evidence="3">DAOM197198w</strain>
    </source>
</reference>
<feature type="transmembrane region" description="Helical" evidence="1">
    <location>
        <begin position="85"/>
        <end position="108"/>
    </location>
</feature>
<dbReference type="OrthoDB" id="2378895at2759"/>
<protein>
    <submittedName>
        <fullName evidence="2">Uncharacterized protein</fullName>
    </submittedName>
</protein>
<evidence type="ECO:0000313" key="3">
    <source>
        <dbReference type="Proteomes" id="UP000022910"/>
    </source>
</evidence>
<keyword evidence="1" id="KW-0472">Membrane</keyword>
<dbReference type="HOGENOM" id="CLU_1468951_0_0_1"/>
<accession>A0A015K213</accession>
<proteinExistence type="predicted"/>
<evidence type="ECO:0000313" key="2">
    <source>
        <dbReference type="EMBL" id="EXX53471.1"/>
    </source>
</evidence>
<dbReference type="Pfam" id="PF07096">
    <property type="entry name" value="DUF1358"/>
    <property type="match status" value="1"/>
</dbReference>
<evidence type="ECO:0000256" key="1">
    <source>
        <dbReference type="SAM" id="Phobius"/>
    </source>
</evidence>
<dbReference type="InterPro" id="IPR009792">
    <property type="entry name" value="TMEM242"/>
</dbReference>
<dbReference type="AlphaFoldDB" id="A0A015K213"/>
<keyword evidence="1" id="KW-1133">Transmembrane helix</keyword>
<feature type="transmembrane region" description="Helical" evidence="1">
    <location>
        <begin position="35"/>
        <end position="55"/>
    </location>
</feature>
<organism evidence="2 3">
    <name type="scientific">Rhizophagus irregularis (strain DAOM 197198w)</name>
    <name type="common">Glomus intraradices</name>
    <dbReference type="NCBI Taxonomy" id="1432141"/>
    <lineage>
        <taxon>Eukaryota</taxon>
        <taxon>Fungi</taxon>
        <taxon>Fungi incertae sedis</taxon>
        <taxon>Mucoromycota</taxon>
        <taxon>Glomeromycotina</taxon>
        <taxon>Glomeromycetes</taxon>
        <taxon>Glomerales</taxon>
        <taxon>Glomeraceae</taxon>
        <taxon>Rhizophagus</taxon>
    </lineage>
</organism>